<gene>
    <name evidence="1" type="ORF">CTDIVETGP_0953</name>
</gene>
<keyword evidence="2" id="KW-1185">Reference proteome</keyword>
<name>W6N364_CLOTY</name>
<organism evidence="1 2">
    <name type="scientific">Clostridium tyrobutyricum DIVETGP</name>
    <dbReference type="NCBI Taxonomy" id="1408889"/>
    <lineage>
        <taxon>Bacteria</taxon>
        <taxon>Bacillati</taxon>
        <taxon>Bacillota</taxon>
        <taxon>Clostridia</taxon>
        <taxon>Eubacteriales</taxon>
        <taxon>Clostridiaceae</taxon>
        <taxon>Clostridium</taxon>
    </lineage>
</organism>
<sequence>MSVFKKPKYNKKQYSVCMIKGSDITNFIVKNIWKLQFILL</sequence>
<evidence type="ECO:0000313" key="1">
    <source>
        <dbReference type="EMBL" id="CDL90883.1"/>
    </source>
</evidence>
<reference evidence="1 2" key="1">
    <citation type="journal article" date="2015" name="Genome Announc.">
        <title>Draft Genome Sequence of Clostridium tyrobutyricum Strain DIVETGP, Isolated from Cow's Milk for Grana Padano Production.</title>
        <authorList>
            <person name="Soggiu A."/>
            <person name="Piras C."/>
            <person name="Gaiarsa S."/>
            <person name="Sassera D."/>
            <person name="Roncada P."/>
            <person name="Bendixen E."/>
            <person name="Brasca M."/>
            <person name="Bonizzi L."/>
        </authorList>
    </citation>
    <scope>NUCLEOTIDE SEQUENCE [LARGE SCALE GENOMIC DNA]</scope>
    <source>
        <strain evidence="1 2">DIVETGP</strain>
    </source>
</reference>
<evidence type="ECO:0000313" key="2">
    <source>
        <dbReference type="Proteomes" id="UP000019482"/>
    </source>
</evidence>
<protein>
    <submittedName>
        <fullName evidence="1">Uncharacterized protein</fullName>
    </submittedName>
</protein>
<proteinExistence type="predicted"/>
<accession>W6N364</accession>
<dbReference type="EMBL" id="CBXI010000013">
    <property type="protein sequence ID" value="CDL90883.1"/>
    <property type="molecule type" value="Genomic_DNA"/>
</dbReference>
<comment type="caution">
    <text evidence="1">The sequence shown here is derived from an EMBL/GenBank/DDBJ whole genome shotgun (WGS) entry which is preliminary data.</text>
</comment>
<dbReference type="Proteomes" id="UP000019482">
    <property type="component" value="Unassembled WGS sequence"/>
</dbReference>
<dbReference type="AlphaFoldDB" id="W6N364"/>